<dbReference type="Proteomes" id="UP001596547">
    <property type="component" value="Unassembled WGS sequence"/>
</dbReference>
<evidence type="ECO:0000313" key="10">
    <source>
        <dbReference type="EMBL" id="MFC7316742.1"/>
    </source>
</evidence>
<evidence type="ECO:0000256" key="7">
    <source>
        <dbReference type="ARBA" id="ARBA00041133"/>
    </source>
</evidence>
<dbReference type="GeneID" id="79316606"/>
<dbReference type="Pfam" id="PF00005">
    <property type="entry name" value="ABC_tran"/>
    <property type="match status" value="1"/>
</dbReference>
<dbReference type="PROSITE" id="PS50893">
    <property type="entry name" value="ABC_TRANSPORTER_2"/>
    <property type="match status" value="1"/>
</dbReference>
<organism evidence="10 11">
    <name type="scientific">Halomarina halobia</name>
    <dbReference type="NCBI Taxonomy" id="3033386"/>
    <lineage>
        <taxon>Archaea</taxon>
        <taxon>Methanobacteriati</taxon>
        <taxon>Methanobacteriota</taxon>
        <taxon>Stenosarchaea group</taxon>
        <taxon>Halobacteria</taxon>
        <taxon>Halobacteriales</taxon>
        <taxon>Natronomonadaceae</taxon>
        <taxon>Halomarina</taxon>
    </lineage>
</organism>
<dbReference type="GO" id="GO:0005524">
    <property type="term" value="F:ATP binding"/>
    <property type="evidence" value="ECO:0007669"/>
    <property type="project" value="UniProtKB-KW"/>
</dbReference>
<evidence type="ECO:0000259" key="9">
    <source>
        <dbReference type="PROSITE" id="PS50893"/>
    </source>
</evidence>
<dbReference type="InterPro" id="IPR017871">
    <property type="entry name" value="ABC_transporter-like_CS"/>
</dbReference>
<dbReference type="PANTHER" id="PTHR42781:SF9">
    <property type="entry name" value="AMINO ACID ABC TRANSPORTER, ATP-BINDING PROTEIN-RELATED"/>
    <property type="match status" value="1"/>
</dbReference>
<comment type="caution">
    <text evidence="10">The sequence shown here is derived from an EMBL/GenBank/DDBJ whole genome shotgun (WGS) entry which is preliminary data.</text>
</comment>
<dbReference type="EC" id="7.3.2.6" evidence="6"/>
<comment type="similarity">
    <text evidence="4">Belongs to the ABC transporter superfamily. Sulfate/tungstate importer (TC 3.A.1.6) family.</text>
</comment>
<dbReference type="Gene3D" id="3.40.50.300">
    <property type="entry name" value="P-loop containing nucleotide triphosphate hydrolases"/>
    <property type="match status" value="1"/>
</dbReference>
<comment type="catalytic activity">
    <reaction evidence="8">
        <text>tungstate(in) + ATP + H2O = tungstate(out) + ADP + phosphate + H(+)</text>
        <dbReference type="Rhea" id="RHEA:35027"/>
        <dbReference type="ChEBI" id="CHEBI:15377"/>
        <dbReference type="ChEBI" id="CHEBI:15378"/>
        <dbReference type="ChEBI" id="CHEBI:30616"/>
        <dbReference type="ChEBI" id="CHEBI:43474"/>
        <dbReference type="ChEBI" id="CHEBI:46502"/>
        <dbReference type="ChEBI" id="CHEBI:456216"/>
        <dbReference type="EC" id="7.3.2.6"/>
    </reaction>
</comment>
<dbReference type="InterPro" id="IPR027417">
    <property type="entry name" value="P-loop_NTPase"/>
</dbReference>
<accession>A0ABD6A8K6</accession>
<evidence type="ECO:0000313" key="11">
    <source>
        <dbReference type="Proteomes" id="UP001596547"/>
    </source>
</evidence>
<dbReference type="RefSeq" id="WP_379794113.1">
    <property type="nucleotide sequence ID" value="NZ_CP119992.1"/>
</dbReference>
<sequence length="259" mass="27954">MSVSAIATEGVSYGYEDGNATVEEVSLSVDPGEVLALIGPSGTGKTTLLRLLALFDPPDAGRVLVGGEDAWALASDERHAARRRVGMVFQDRSLFTTTVARNAAYGLAVRRPWPDRLRTGLDRLLGRDTVPEGVVDALATVGLDDALDRRASSLSAGEAQRVAFARALAVDPDVLLLDEPTSNLDPRNTALIEEAVAQARERGIAVVVATHDMQQARRVADRVGVLLNGRCIERGPVERVFDEPRDRRARQFISGELVY</sequence>
<comment type="subunit">
    <text evidence="5">The complex is composed of two ATP-binding proteins (WtpC), two transmembrane proteins (WtpB) and a solute-binding protein (WtpA).</text>
</comment>
<evidence type="ECO:0000256" key="5">
    <source>
        <dbReference type="ARBA" id="ARBA00038781"/>
    </source>
</evidence>
<proteinExistence type="inferred from homology"/>
<keyword evidence="3 10" id="KW-0067">ATP-binding</keyword>
<protein>
    <recommendedName>
        <fullName evidence="7">Molybdate/tungstate import ATP-binding protein WtpC</fullName>
        <ecNumber evidence="6">7.3.2.6</ecNumber>
    </recommendedName>
</protein>
<dbReference type="EMBL" id="JBHTBF010000002">
    <property type="protein sequence ID" value="MFC7316742.1"/>
    <property type="molecule type" value="Genomic_DNA"/>
</dbReference>
<dbReference type="AlphaFoldDB" id="A0ABD6A8K6"/>
<evidence type="ECO:0000256" key="1">
    <source>
        <dbReference type="ARBA" id="ARBA00022448"/>
    </source>
</evidence>
<gene>
    <name evidence="10" type="ORF">ACFQPE_08050</name>
</gene>
<evidence type="ECO:0000256" key="6">
    <source>
        <dbReference type="ARBA" id="ARBA00039025"/>
    </source>
</evidence>
<dbReference type="InterPro" id="IPR003439">
    <property type="entry name" value="ABC_transporter-like_ATP-bd"/>
</dbReference>
<reference evidence="10 11" key="1">
    <citation type="journal article" date="2019" name="Int. J. Syst. Evol. Microbiol.">
        <title>The Global Catalogue of Microorganisms (GCM) 10K type strain sequencing project: providing services to taxonomists for standard genome sequencing and annotation.</title>
        <authorList>
            <consortium name="The Broad Institute Genomics Platform"/>
            <consortium name="The Broad Institute Genome Sequencing Center for Infectious Disease"/>
            <person name="Wu L."/>
            <person name="Ma J."/>
        </authorList>
    </citation>
    <scope>NUCLEOTIDE SEQUENCE [LARGE SCALE GENOMIC DNA]</scope>
    <source>
        <strain evidence="10 11">PSR21</strain>
    </source>
</reference>
<dbReference type="SMART" id="SM00382">
    <property type="entry name" value="AAA"/>
    <property type="match status" value="1"/>
</dbReference>
<keyword evidence="2" id="KW-0547">Nucleotide-binding</keyword>
<dbReference type="InterPro" id="IPR050093">
    <property type="entry name" value="ABC_SmlMolc_Importer"/>
</dbReference>
<evidence type="ECO:0000256" key="2">
    <source>
        <dbReference type="ARBA" id="ARBA00022741"/>
    </source>
</evidence>
<dbReference type="GO" id="GO:1901238">
    <property type="term" value="F:ABC-type tungstate transporter activity"/>
    <property type="evidence" value="ECO:0007669"/>
    <property type="project" value="UniProtKB-EC"/>
</dbReference>
<dbReference type="InterPro" id="IPR003593">
    <property type="entry name" value="AAA+_ATPase"/>
</dbReference>
<feature type="domain" description="ABC transporter" evidence="9">
    <location>
        <begin position="6"/>
        <end position="253"/>
    </location>
</feature>
<dbReference type="SUPFAM" id="SSF52540">
    <property type="entry name" value="P-loop containing nucleoside triphosphate hydrolases"/>
    <property type="match status" value="1"/>
</dbReference>
<name>A0ABD6A8K6_9EURY</name>
<keyword evidence="1" id="KW-0813">Transport</keyword>
<dbReference type="InterPro" id="IPR005670">
    <property type="entry name" value="PstB-like"/>
</dbReference>
<dbReference type="CDD" id="cd03260">
    <property type="entry name" value="ABC_PstB_phosphate_transporter"/>
    <property type="match status" value="1"/>
</dbReference>
<keyword evidence="11" id="KW-1185">Reference proteome</keyword>
<evidence type="ECO:0000256" key="4">
    <source>
        <dbReference type="ARBA" id="ARBA00038307"/>
    </source>
</evidence>
<dbReference type="PROSITE" id="PS00211">
    <property type="entry name" value="ABC_TRANSPORTER_1"/>
    <property type="match status" value="1"/>
</dbReference>
<evidence type="ECO:0000256" key="3">
    <source>
        <dbReference type="ARBA" id="ARBA00022840"/>
    </source>
</evidence>
<dbReference type="PANTHER" id="PTHR42781">
    <property type="entry name" value="SPERMIDINE/PUTRESCINE IMPORT ATP-BINDING PROTEIN POTA"/>
    <property type="match status" value="1"/>
</dbReference>
<evidence type="ECO:0000256" key="8">
    <source>
        <dbReference type="ARBA" id="ARBA00047936"/>
    </source>
</evidence>